<dbReference type="Proteomes" id="UP000245469">
    <property type="component" value="Unassembled WGS sequence"/>
</dbReference>
<evidence type="ECO:0000256" key="1">
    <source>
        <dbReference type="ARBA" id="ARBA00022801"/>
    </source>
</evidence>
<dbReference type="GO" id="GO:0005975">
    <property type="term" value="P:carbohydrate metabolic process"/>
    <property type="evidence" value="ECO:0007669"/>
    <property type="project" value="InterPro"/>
</dbReference>
<dbReference type="GO" id="GO:0016798">
    <property type="term" value="F:hydrolase activity, acting on glycosyl bonds"/>
    <property type="evidence" value="ECO:0007669"/>
    <property type="project" value="UniProtKB-KW"/>
</dbReference>
<dbReference type="Pfam" id="PF00128">
    <property type="entry name" value="Alpha-amylase"/>
    <property type="match status" value="2"/>
</dbReference>
<gene>
    <name evidence="4" type="ORF">BXY45_101399</name>
</gene>
<dbReference type="RefSeq" id="WP_109772575.1">
    <property type="nucleotide sequence ID" value="NZ_QGDQ01000001.1"/>
</dbReference>
<dbReference type="InterPro" id="IPR017853">
    <property type="entry name" value="GH"/>
</dbReference>
<sequence length="432" mass="47335">MNPSWSTDTVWWHVYPLGACGAPIHDAADRPDAAAPRLLRLLPWLDHAAELGCTGLLLGPMNASSTHGYDVVDHFRLDPRLGGADRHEADRVFDQLVTACRERGLRLALDAVLSHVGREHPLVRDLRSGMVDVDPATLDAPDGPRPRVFEGHDALVRLAHGDPRVRDLAVDVLSHWLDRGVDAWRLDAAYSIDPAFWAEVLPRVRERHPRAWFLGEVIHGDHPAVVEATTIDSLTQYELWKATWSAVLDRNLFELDWTLKRHESWVTAAASQPGGAGLPQTFVGNHDVTRIASRVGHDGALVAAVVLLTTAGVPSIYAGDEWGATGTKEDRAGGDDAVRPALPDSPAALDLDDDGRRILAAHRELLALRRARPWLTTARTTTTSLENQHMTYRSDDRSGGSADDRAVLVELDLRGTPRAVVRDDGGRVLWAG</sequence>
<evidence type="ECO:0000313" key="5">
    <source>
        <dbReference type="Proteomes" id="UP000245469"/>
    </source>
</evidence>
<dbReference type="PANTHER" id="PTHR10357:SF210">
    <property type="entry name" value="MALTODEXTRIN GLUCOSIDASE"/>
    <property type="match status" value="1"/>
</dbReference>
<dbReference type="SUPFAM" id="SSF51445">
    <property type="entry name" value="(Trans)glycosidases"/>
    <property type="match status" value="1"/>
</dbReference>
<dbReference type="AlphaFoldDB" id="A0A316AFN2"/>
<organism evidence="4 5">
    <name type="scientific">Quadrisphaera granulorum</name>
    <dbReference type="NCBI Taxonomy" id="317664"/>
    <lineage>
        <taxon>Bacteria</taxon>
        <taxon>Bacillati</taxon>
        <taxon>Actinomycetota</taxon>
        <taxon>Actinomycetes</taxon>
        <taxon>Kineosporiales</taxon>
        <taxon>Kineosporiaceae</taxon>
        <taxon>Quadrisphaera</taxon>
    </lineage>
</organism>
<accession>A0A316AFN2</accession>
<dbReference type="PANTHER" id="PTHR10357">
    <property type="entry name" value="ALPHA-AMYLASE FAMILY MEMBER"/>
    <property type="match status" value="1"/>
</dbReference>
<proteinExistence type="predicted"/>
<name>A0A316AFN2_9ACTN</name>
<comment type="caution">
    <text evidence="4">The sequence shown here is derived from an EMBL/GenBank/DDBJ whole genome shotgun (WGS) entry which is preliminary data.</text>
</comment>
<keyword evidence="2 4" id="KW-0326">Glycosidase</keyword>
<evidence type="ECO:0000256" key="2">
    <source>
        <dbReference type="ARBA" id="ARBA00023295"/>
    </source>
</evidence>
<reference evidence="4 5" key="1">
    <citation type="submission" date="2018-03" db="EMBL/GenBank/DDBJ databases">
        <title>Genomic Encyclopedia of Archaeal and Bacterial Type Strains, Phase II (KMG-II): from individual species to whole genera.</title>
        <authorList>
            <person name="Goeker M."/>
        </authorList>
    </citation>
    <scope>NUCLEOTIDE SEQUENCE [LARGE SCALE GENOMIC DNA]</scope>
    <source>
        <strain evidence="4 5">DSM 44889</strain>
    </source>
</reference>
<protein>
    <submittedName>
        <fullName evidence="4">Glycosidase</fullName>
    </submittedName>
</protein>
<dbReference type="OrthoDB" id="9802433at2"/>
<dbReference type="SMART" id="SM00642">
    <property type="entry name" value="Aamy"/>
    <property type="match status" value="1"/>
</dbReference>
<keyword evidence="1" id="KW-0378">Hydrolase</keyword>
<feature type="domain" description="Glycosyl hydrolase family 13 catalytic" evidence="3">
    <location>
        <begin position="9"/>
        <end position="369"/>
    </location>
</feature>
<evidence type="ECO:0000313" key="4">
    <source>
        <dbReference type="EMBL" id="PWJ56421.1"/>
    </source>
</evidence>
<keyword evidence="5" id="KW-1185">Reference proteome</keyword>
<dbReference type="Gene3D" id="3.20.20.80">
    <property type="entry name" value="Glycosidases"/>
    <property type="match status" value="2"/>
</dbReference>
<dbReference type="InterPro" id="IPR006047">
    <property type="entry name" value="GH13_cat_dom"/>
</dbReference>
<evidence type="ECO:0000259" key="3">
    <source>
        <dbReference type="SMART" id="SM00642"/>
    </source>
</evidence>
<dbReference type="EMBL" id="QGDQ01000001">
    <property type="protein sequence ID" value="PWJ56421.1"/>
    <property type="molecule type" value="Genomic_DNA"/>
</dbReference>